<protein>
    <recommendedName>
        <fullName evidence="2">Peptidoglycan binding-like domain-containing protein</fullName>
    </recommendedName>
</protein>
<dbReference type="AlphaFoldDB" id="A0A1F6WV31"/>
<evidence type="ECO:0000259" key="2">
    <source>
        <dbReference type="Pfam" id="PF01471"/>
    </source>
</evidence>
<reference evidence="3 4" key="1">
    <citation type="journal article" date="2016" name="Nat. Commun.">
        <title>Thousands of microbial genomes shed light on interconnected biogeochemical processes in an aquifer system.</title>
        <authorList>
            <person name="Anantharaman K."/>
            <person name="Brown C.T."/>
            <person name="Hug L.A."/>
            <person name="Sharon I."/>
            <person name="Castelle C.J."/>
            <person name="Probst A.J."/>
            <person name="Thomas B.C."/>
            <person name="Singh A."/>
            <person name="Wilkins M.J."/>
            <person name="Karaoz U."/>
            <person name="Brodie E.L."/>
            <person name="Williams K.H."/>
            <person name="Hubbard S.S."/>
            <person name="Banfield J.F."/>
        </authorList>
    </citation>
    <scope>NUCLEOTIDE SEQUENCE [LARGE SCALE GENOMIC DNA]</scope>
</reference>
<dbReference type="InterPro" id="IPR002477">
    <property type="entry name" value="Peptidoglycan-bd-like"/>
</dbReference>
<evidence type="ECO:0000313" key="3">
    <source>
        <dbReference type="EMBL" id="OGI85674.1"/>
    </source>
</evidence>
<evidence type="ECO:0000256" key="1">
    <source>
        <dbReference type="SAM" id="SignalP"/>
    </source>
</evidence>
<organism evidence="3 4">
    <name type="scientific">Candidatus Nomurabacteria bacterium RIFCSPLOWO2_01_FULL_41_12</name>
    <dbReference type="NCBI Taxonomy" id="1801774"/>
    <lineage>
        <taxon>Bacteria</taxon>
        <taxon>Candidatus Nomuraibacteriota</taxon>
    </lineage>
</organism>
<dbReference type="Gene3D" id="1.10.101.10">
    <property type="entry name" value="PGBD-like superfamily/PGBD"/>
    <property type="match status" value="2"/>
</dbReference>
<feature type="domain" description="Peptidoglycan binding-like" evidence="2">
    <location>
        <begin position="307"/>
        <end position="362"/>
    </location>
</feature>
<keyword evidence="1" id="KW-0732">Signal</keyword>
<dbReference type="Pfam" id="PF01471">
    <property type="entry name" value="PG_binding_1"/>
    <property type="match status" value="2"/>
</dbReference>
<comment type="caution">
    <text evidence="3">The sequence shown here is derived from an EMBL/GenBank/DDBJ whole genome shotgun (WGS) entry which is preliminary data.</text>
</comment>
<dbReference type="EMBL" id="MFUY01000025">
    <property type="protein sequence ID" value="OGI85674.1"/>
    <property type="molecule type" value="Genomic_DNA"/>
</dbReference>
<dbReference type="InterPro" id="IPR036365">
    <property type="entry name" value="PGBD-like_sf"/>
</dbReference>
<feature type="chain" id="PRO_5009527371" description="Peptidoglycan binding-like domain-containing protein" evidence="1">
    <location>
        <begin position="26"/>
        <end position="367"/>
    </location>
</feature>
<feature type="domain" description="Peptidoglycan binding-like" evidence="2">
    <location>
        <begin position="221"/>
        <end position="276"/>
    </location>
</feature>
<evidence type="ECO:0000313" key="4">
    <source>
        <dbReference type="Proteomes" id="UP000176187"/>
    </source>
</evidence>
<gene>
    <name evidence="3" type="ORF">A3A05_03560</name>
</gene>
<name>A0A1F6WV31_9BACT</name>
<sequence>MIKKLKIGLLSLAALSLLVGNVASATVTYSVDTTVDLSSPDINLTILATSVATSTVVGTGTFTVTVPSGSTFKVTSATRALTSDTTSTSAFIISQSCDSALLETTTIVGVSSSGTVVFTPAPNQCVYSPGGGGQSSSSSTTTTTPAVTVVAAVPATPAVPATQVEGCVAGNLFSATSGKSCTVSATPAVPATPATPAVPSSSASTASYNFGTTTLKDGSKGEAVKELQRFLNAKLNLGLSVDGALGPKTIAVIKQWQSDNGLVADGLIGPATKGMMNAQAATSGITTAMTKTSYDFGTATLKDGSKGEAVKELQRFLNAKLALSLAVDGALGPKTIAVIKQWQSDNGLVADGLIGPATKAMMNAQAQ</sequence>
<dbReference type="STRING" id="1801774.A3A05_03560"/>
<dbReference type="Proteomes" id="UP000176187">
    <property type="component" value="Unassembled WGS sequence"/>
</dbReference>
<accession>A0A1F6WV31</accession>
<feature type="signal peptide" evidence="1">
    <location>
        <begin position="1"/>
        <end position="25"/>
    </location>
</feature>
<proteinExistence type="predicted"/>
<dbReference type="InterPro" id="IPR036366">
    <property type="entry name" value="PGBDSf"/>
</dbReference>
<dbReference type="SUPFAM" id="SSF47090">
    <property type="entry name" value="PGBD-like"/>
    <property type="match status" value="2"/>
</dbReference>